<keyword evidence="2" id="KW-1185">Reference proteome</keyword>
<dbReference type="Proteomes" id="UP000257109">
    <property type="component" value="Unassembled WGS sequence"/>
</dbReference>
<proteinExistence type="predicted"/>
<name>A0A371H5Z8_MUCPR</name>
<feature type="non-terminal residue" evidence="1">
    <location>
        <position position="1"/>
    </location>
</feature>
<evidence type="ECO:0000313" key="1">
    <source>
        <dbReference type="EMBL" id="RDX98242.1"/>
    </source>
</evidence>
<gene>
    <name evidence="1" type="ORF">CR513_18851</name>
</gene>
<evidence type="ECO:0008006" key="3">
    <source>
        <dbReference type="Google" id="ProtNLM"/>
    </source>
</evidence>
<accession>A0A371H5Z8</accession>
<dbReference type="AlphaFoldDB" id="A0A371H5Z8"/>
<organism evidence="1 2">
    <name type="scientific">Mucuna pruriens</name>
    <name type="common">Velvet bean</name>
    <name type="synonym">Dolichos pruriens</name>
    <dbReference type="NCBI Taxonomy" id="157652"/>
    <lineage>
        <taxon>Eukaryota</taxon>
        <taxon>Viridiplantae</taxon>
        <taxon>Streptophyta</taxon>
        <taxon>Embryophyta</taxon>
        <taxon>Tracheophyta</taxon>
        <taxon>Spermatophyta</taxon>
        <taxon>Magnoliopsida</taxon>
        <taxon>eudicotyledons</taxon>
        <taxon>Gunneridae</taxon>
        <taxon>Pentapetalae</taxon>
        <taxon>rosids</taxon>
        <taxon>fabids</taxon>
        <taxon>Fabales</taxon>
        <taxon>Fabaceae</taxon>
        <taxon>Papilionoideae</taxon>
        <taxon>50 kb inversion clade</taxon>
        <taxon>NPAAA clade</taxon>
        <taxon>indigoferoid/millettioid clade</taxon>
        <taxon>Phaseoleae</taxon>
        <taxon>Mucuna</taxon>
    </lineage>
</organism>
<protein>
    <recommendedName>
        <fullName evidence="3">Integrase catalytic domain-containing protein</fullName>
    </recommendedName>
</protein>
<dbReference type="EMBL" id="QJKJ01003488">
    <property type="protein sequence ID" value="RDX98242.1"/>
    <property type="molecule type" value="Genomic_DNA"/>
</dbReference>
<evidence type="ECO:0000313" key="2">
    <source>
        <dbReference type="Proteomes" id="UP000257109"/>
    </source>
</evidence>
<reference evidence="1" key="1">
    <citation type="submission" date="2018-05" db="EMBL/GenBank/DDBJ databases">
        <title>Draft genome of Mucuna pruriens seed.</title>
        <authorList>
            <person name="Nnadi N.E."/>
            <person name="Vos R."/>
            <person name="Hasami M.H."/>
            <person name="Devisetty U.K."/>
            <person name="Aguiy J.C."/>
        </authorList>
    </citation>
    <scope>NUCLEOTIDE SEQUENCE [LARGE SCALE GENOMIC DNA]</scope>
    <source>
        <strain evidence="1">JCA_2017</strain>
    </source>
</reference>
<comment type="caution">
    <text evidence="1">The sequence shown here is derived from an EMBL/GenBank/DDBJ whole genome shotgun (WGS) entry which is preliminary data.</text>
</comment>
<sequence>MICRHLQLPHCIHVSYRSIQSCQGKLESDAKYYVLDDPYLWRLCSDQVTRRFGVPKALISDQGSHF</sequence>